<protein>
    <submittedName>
        <fullName evidence="2 3">Uncharacterized protein</fullName>
    </submittedName>
</protein>
<accession>A0A2K1JVE7</accession>
<evidence type="ECO:0000313" key="4">
    <source>
        <dbReference type="Proteomes" id="UP000006727"/>
    </source>
</evidence>
<name>A0A2K1JVE7_PHYPA</name>
<evidence type="ECO:0000256" key="1">
    <source>
        <dbReference type="SAM" id="MobiDB-lite"/>
    </source>
</evidence>
<dbReference type="PaxDb" id="3218-PP1S123_31V6.1"/>
<dbReference type="EnsemblPlants" id="Pp3c11_19840V3.1">
    <property type="protein sequence ID" value="PAC:32956818.CDS.1"/>
    <property type="gene ID" value="Pp3c11_19840"/>
</dbReference>
<evidence type="ECO:0000313" key="3">
    <source>
        <dbReference type="EnsemblPlants" id="PAC:32956818.CDS.1"/>
    </source>
</evidence>
<gene>
    <name evidence="2" type="ORF">PHYPA_015272</name>
</gene>
<dbReference type="InParanoid" id="A0A2K1JVE7"/>
<sequence>MSSWKETNRNGRKVLRTLTEDITPTSCSQFPSSPPPPRRPATTPSVDQLPPPPRAWFPAHGSQASMRPDASNCITPPSESANQRFELEPDGAQNPKSGFSLKLLLAVHALLPQQASTMDRSPGSFCSRQRCRHLA</sequence>
<reference evidence="3" key="3">
    <citation type="submission" date="2020-12" db="UniProtKB">
        <authorList>
            <consortium name="EnsemblPlants"/>
        </authorList>
    </citation>
    <scope>IDENTIFICATION</scope>
</reference>
<proteinExistence type="predicted"/>
<reference evidence="2 4" key="1">
    <citation type="journal article" date="2008" name="Science">
        <title>The Physcomitrella genome reveals evolutionary insights into the conquest of land by plants.</title>
        <authorList>
            <person name="Rensing S."/>
            <person name="Lang D."/>
            <person name="Zimmer A."/>
            <person name="Terry A."/>
            <person name="Salamov A."/>
            <person name="Shapiro H."/>
            <person name="Nishiyama T."/>
            <person name="Perroud P.-F."/>
            <person name="Lindquist E."/>
            <person name="Kamisugi Y."/>
            <person name="Tanahashi T."/>
            <person name="Sakakibara K."/>
            <person name="Fujita T."/>
            <person name="Oishi K."/>
            <person name="Shin-I T."/>
            <person name="Kuroki Y."/>
            <person name="Toyoda A."/>
            <person name="Suzuki Y."/>
            <person name="Hashimoto A."/>
            <person name="Yamaguchi K."/>
            <person name="Sugano A."/>
            <person name="Kohara Y."/>
            <person name="Fujiyama A."/>
            <person name="Anterola A."/>
            <person name="Aoki S."/>
            <person name="Ashton N."/>
            <person name="Barbazuk W.B."/>
            <person name="Barker E."/>
            <person name="Bennetzen J."/>
            <person name="Bezanilla M."/>
            <person name="Blankenship R."/>
            <person name="Cho S.H."/>
            <person name="Dutcher S."/>
            <person name="Estelle M."/>
            <person name="Fawcett J.A."/>
            <person name="Gundlach H."/>
            <person name="Hanada K."/>
            <person name="Heyl A."/>
            <person name="Hicks K.A."/>
            <person name="Hugh J."/>
            <person name="Lohr M."/>
            <person name="Mayer K."/>
            <person name="Melkozernov A."/>
            <person name="Murata T."/>
            <person name="Nelson D."/>
            <person name="Pils B."/>
            <person name="Prigge M."/>
            <person name="Reiss B."/>
            <person name="Renner T."/>
            <person name="Rombauts S."/>
            <person name="Rushton P."/>
            <person name="Sanderfoot A."/>
            <person name="Schween G."/>
            <person name="Shiu S.-H."/>
            <person name="Stueber K."/>
            <person name="Theodoulou F.L."/>
            <person name="Tu H."/>
            <person name="Van de Peer Y."/>
            <person name="Verrier P.J."/>
            <person name="Waters E."/>
            <person name="Wood A."/>
            <person name="Yang L."/>
            <person name="Cove D."/>
            <person name="Cuming A."/>
            <person name="Hasebe M."/>
            <person name="Lucas S."/>
            <person name="Mishler D.B."/>
            <person name="Reski R."/>
            <person name="Grigoriev I."/>
            <person name="Quatrano R.S."/>
            <person name="Boore J.L."/>
        </authorList>
    </citation>
    <scope>NUCLEOTIDE SEQUENCE [LARGE SCALE GENOMIC DNA]</scope>
    <source>
        <strain evidence="3 4">cv. Gransden 2004</strain>
    </source>
</reference>
<organism evidence="2">
    <name type="scientific">Physcomitrium patens</name>
    <name type="common">Spreading-leaved earth moss</name>
    <name type="synonym">Physcomitrella patens</name>
    <dbReference type="NCBI Taxonomy" id="3218"/>
    <lineage>
        <taxon>Eukaryota</taxon>
        <taxon>Viridiplantae</taxon>
        <taxon>Streptophyta</taxon>
        <taxon>Embryophyta</taxon>
        <taxon>Bryophyta</taxon>
        <taxon>Bryophytina</taxon>
        <taxon>Bryopsida</taxon>
        <taxon>Funariidae</taxon>
        <taxon>Funariales</taxon>
        <taxon>Funariaceae</taxon>
        <taxon>Physcomitrium</taxon>
    </lineage>
</organism>
<evidence type="ECO:0000313" key="2">
    <source>
        <dbReference type="EMBL" id="PNR45501.1"/>
    </source>
</evidence>
<keyword evidence="4" id="KW-1185">Reference proteome</keyword>
<feature type="compositionally biased region" description="Polar residues" evidence="1">
    <location>
        <begin position="72"/>
        <end position="83"/>
    </location>
</feature>
<dbReference type="AlphaFoldDB" id="A0A2K1JVE7"/>
<feature type="region of interest" description="Disordered" evidence="1">
    <location>
        <begin position="1"/>
        <end position="93"/>
    </location>
</feature>
<dbReference type="Gramene" id="Pp3c11_19840V3.1">
    <property type="protein sequence ID" value="PAC:32956818.CDS.1"/>
    <property type="gene ID" value="Pp3c11_19840"/>
</dbReference>
<dbReference type="EMBL" id="ABEU02000011">
    <property type="protein sequence ID" value="PNR45501.1"/>
    <property type="molecule type" value="Genomic_DNA"/>
</dbReference>
<reference evidence="2 4" key="2">
    <citation type="journal article" date="2018" name="Plant J.">
        <title>The Physcomitrella patens chromosome-scale assembly reveals moss genome structure and evolution.</title>
        <authorList>
            <person name="Lang D."/>
            <person name="Ullrich K.K."/>
            <person name="Murat F."/>
            <person name="Fuchs J."/>
            <person name="Jenkins J."/>
            <person name="Haas F.B."/>
            <person name="Piednoel M."/>
            <person name="Gundlach H."/>
            <person name="Van Bel M."/>
            <person name="Meyberg R."/>
            <person name="Vives C."/>
            <person name="Morata J."/>
            <person name="Symeonidi A."/>
            <person name="Hiss M."/>
            <person name="Muchero W."/>
            <person name="Kamisugi Y."/>
            <person name="Saleh O."/>
            <person name="Blanc G."/>
            <person name="Decker E.L."/>
            <person name="van Gessel N."/>
            <person name="Grimwood J."/>
            <person name="Hayes R.D."/>
            <person name="Graham S.W."/>
            <person name="Gunter L.E."/>
            <person name="McDaniel S.F."/>
            <person name="Hoernstein S.N.W."/>
            <person name="Larsson A."/>
            <person name="Li F.W."/>
            <person name="Perroud P.F."/>
            <person name="Phillips J."/>
            <person name="Ranjan P."/>
            <person name="Rokshar D.S."/>
            <person name="Rothfels C.J."/>
            <person name="Schneider L."/>
            <person name="Shu S."/>
            <person name="Stevenson D.W."/>
            <person name="Thummler F."/>
            <person name="Tillich M."/>
            <person name="Villarreal Aguilar J.C."/>
            <person name="Widiez T."/>
            <person name="Wong G.K."/>
            <person name="Wymore A."/>
            <person name="Zhang Y."/>
            <person name="Zimmer A.D."/>
            <person name="Quatrano R.S."/>
            <person name="Mayer K.F.X."/>
            <person name="Goodstein D."/>
            <person name="Casacuberta J.M."/>
            <person name="Vandepoele K."/>
            <person name="Reski R."/>
            <person name="Cuming A.C."/>
            <person name="Tuskan G.A."/>
            <person name="Maumus F."/>
            <person name="Salse J."/>
            <person name="Schmutz J."/>
            <person name="Rensing S.A."/>
        </authorList>
    </citation>
    <scope>NUCLEOTIDE SEQUENCE [LARGE SCALE GENOMIC DNA]</scope>
    <source>
        <strain evidence="3 4">cv. Gransden 2004</strain>
    </source>
</reference>
<dbReference type="Proteomes" id="UP000006727">
    <property type="component" value="Chromosome 11"/>
</dbReference>